<name>A0ABD3SFS0_9STRA</name>
<feature type="compositionally biased region" description="Low complexity" evidence="1">
    <location>
        <begin position="89"/>
        <end position="98"/>
    </location>
</feature>
<proteinExistence type="predicted"/>
<dbReference type="Proteomes" id="UP001530377">
    <property type="component" value="Unassembled WGS sequence"/>
</dbReference>
<evidence type="ECO:0000313" key="3">
    <source>
        <dbReference type="Proteomes" id="UP001530377"/>
    </source>
</evidence>
<reference evidence="2 3" key="1">
    <citation type="submission" date="2024-10" db="EMBL/GenBank/DDBJ databases">
        <title>Updated reference genomes for cyclostephanoid diatoms.</title>
        <authorList>
            <person name="Roberts W.R."/>
            <person name="Alverson A.J."/>
        </authorList>
    </citation>
    <scope>NUCLEOTIDE SEQUENCE [LARGE SCALE GENOMIC DNA]</scope>
    <source>
        <strain evidence="2 3">AJA228-03</strain>
    </source>
</reference>
<accession>A0ABD3SFS0</accession>
<sequence length="497" mass="51835">MMMGASIIPIPLPADDCDHRHSLHAALSSLCAMTTSFDAAMDALAANAARRRGRAMELEARVARLRVALRRLGDIDADVATAEAIDATDGSGCSPSDDGGAGGGGDDGGGGRMGGVVLLHPGKYREAASSLGRALREVEDGLSETVRRMSASARDHVRRSAEFAVRSALAADAARDDGDAVPSDAYLDRPSSGLMGFAGSSLRLAEVMRNYRRVLDALVLDAVGAGGAPSSSLDVLLEGRGPGGDTMGYDDDETVHTTTSRTSSYASVASSGTRMTAGQRRRWRNARLPRGAGTSSTSTSRMMIPAAMLPTHVEYPSRHRNSNAGAGGGAAASGRRQSHVGSRPYLCEVLHDAYGIGPYPPMGLLECDGYSPFGTREGGTEFYPPSNHVTDLTVFNTSRNSYGPTSTTNTTAGVSAAGLTSGKSSALNRLTGDDAVSDEKTVPRNDIPYATIVDGKTQRPDGPGKLLSHLVFKENSNATEDKDAPMLDLPATLSNCI</sequence>
<feature type="region of interest" description="Disordered" evidence="1">
    <location>
        <begin position="255"/>
        <end position="281"/>
    </location>
</feature>
<dbReference type="EMBL" id="JALLPB020000040">
    <property type="protein sequence ID" value="KAL3823343.1"/>
    <property type="molecule type" value="Genomic_DNA"/>
</dbReference>
<feature type="region of interest" description="Disordered" evidence="1">
    <location>
        <begin position="87"/>
        <end position="112"/>
    </location>
</feature>
<gene>
    <name evidence="2" type="ORF">ACHAXA_010478</name>
</gene>
<feature type="compositionally biased region" description="Gly residues" evidence="1">
    <location>
        <begin position="99"/>
        <end position="112"/>
    </location>
</feature>
<feature type="region of interest" description="Disordered" evidence="1">
    <location>
        <begin position="316"/>
        <end position="337"/>
    </location>
</feature>
<protein>
    <submittedName>
        <fullName evidence="2">Uncharacterized protein</fullName>
    </submittedName>
</protein>
<keyword evidence="3" id="KW-1185">Reference proteome</keyword>
<comment type="caution">
    <text evidence="2">The sequence shown here is derived from an EMBL/GenBank/DDBJ whole genome shotgun (WGS) entry which is preliminary data.</text>
</comment>
<organism evidence="2 3">
    <name type="scientific">Cyclostephanos tholiformis</name>
    <dbReference type="NCBI Taxonomy" id="382380"/>
    <lineage>
        <taxon>Eukaryota</taxon>
        <taxon>Sar</taxon>
        <taxon>Stramenopiles</taxon>
        <taxon>Ochrophyta</taxon>
        <taxon>Bacillariophyta</taxon>
        <taxon>Coscinodiscophyceae</taxon>
        <taxon>Thalassiosirophycidae</taxon>
        <taxon>Stephanodiscales</taxon>
        <taxon>Stephanodiscaceae</taxon>
        <taxon>Cyclostephanos</taxon>
    </lineage>
</organism>
<dbReference type="AlphaFoldDB" id="A0ABD3SFS0"/>
<feature type="compositionally biased region" description="Low complexity" evidence="1">
    <location>
        <begin position="257"/>
        <end position="274"/>
    </location>
</feature>
<evidence type="ECO:0000256" key="1">
    <source>
        <dbReference type="SAM" id="MobiDB-lite"/>
    </source>
</evidence>
<evidence type="ECO:0000313" key="2">
    <source>
        <dbReference type="EMBL" id="KAL3823343.1"/>
    </source>
</evidence>